<dbReference type="PANTHER" id="PTHR11257:SF12">
    <property type="entry name" value="EJACULATORY BULB-SPECIFIC PROTEIN 3-RELATED"/>
    <property type="match status" value="1"/>
</dbReference>
<dbReference type="Proteomes" id="UP000838756">
    <property type="component" value="Unassembled WGS sequence"/>
</dbReference>
<feature type="compositionally biased region" description="Basic and acidic residues" evidence="1">
    <location>
        <begin position="151"/>
        <end position="162"/>
    </location>
</feature>
<dbReference type="Pfam" id="PF03392">
    <property type="entry name" value="OS-D"/>
    <property type="match status" value="1"/>
</dbReference>
<organism evidence="3 4">
    <name type="scientific">Pararge aegeria aegeria</name>
    <dbReference type="NCBI Taxonomy" id="348720"/>
    <lineage>
        <taxon>Eukaryota</taxon>
        <taxon>Metazoa</taxon>
        <taxon>Ecdysozoa</taxon>
        <taxon>Arthropoda</taxon>
        <taxon>Hexapoda</taxon>
        <taxon>Insecta</taxon>
        <taxon>Pterygota</taxon>
        <taxon>Neoptera</taxon>
        <taxon>Endopterygota</taxon>
        <taxon>Lepidoptera</taxon>
        <taxon>Glossata</taxon>
        <taxon>Ditrysia</taxon>
        <taxon>Papilionoidea</taxon>
        <taxon>Nymphalidae</taxon>
        <taxon>Satyrinae</taxon>
        <taxon>Satyrini</taxon>
        <taxon>Parargina</taxon>
        <taxon>Pararge</taxon>
    </lineage>
</organism>
<proteinExistence type="predicted"/>
<dbReference type="AlphaFoldDB" id="A0A8S4SN65"/>
<feature type="compositionally biased region" description="Acidic residues" evidence="1">
    <location>
        <begin position="138"/>
        <end position="150"/>
    </location>
</feature>
<gene>
    <name evidence="3" type="primary">jg6673</name>
    <name evidence="3" type="ORF">PAEG_LOCUS25569</name>
</gene>
<dbReference type="EMBL" id="CAKXAJ010026337">
    <property type="protein sequence ID" value="CAH2266973.1"/>
    <property type="molecule type" value="Genomic_DNA"/>
</dbReference>
<dbReference type="InterPro" id="IPR005055">
    <property type="entry name" value="A10/PebIII"/>
</dbReference>
<keyword evidence="4" id="KW-1185">Reference proteome</keyword>
<dbReference type="PANTHER" id="PTHR11257">
    <property type="entry name" value="CHEMOSENSORY PROTEIN-RELATED"/>
    <property type="match status" value="1"/>
</dbReference>
<feature type="signal peptide" evidence="2">
    <location>
        <begin position="1"/>
        <end position="19"/>
    </location>
</feature>
<evidence type="ECO:0000256" key="2">
    <source>
        <dbReference type="SAM" id="SignalP"/>
    </source>
</evidence>
<feature type="chain" id="PRO_5035811599" evidence="2">
    <location>
        <begin position="20"/>
        <end position="162"/>
    </location>
</feature>
<dbReference type="SUPFAM" id="SSF100910">
    <property type="entry name" value="Chemosensory protein Csp2"/>
    <property type="match status" value="1"/>
</dbReference>
<name>A0A8S4SN65_9NEOP</name>
<dbReference type="InterPro" id="IPR036682">
    <property type="entry name" value="OS_D_A10/PebIII_sf"/>
</dbReference>
<dbReference type="Gene3D" id="1.10.2080.10">
    <property type="entry name" value="Insect odorant-binding protein A10/Ejaculatory bulb-specific protein 3"/>
    <property type="match status" value="1"/>
</dbReference>
<keyword evidence="2" id="KW-0732">Signal</keyword>
<dbReference type="OrthoDB" id="8183954at2759"/>
<evidence type="ECO:0000313" key="4">
    <source>
        <dbReference type="Proteomes" id="UP000838756"/>
    </source>
</evidence>
<accession>A0A8S4SN65</accession>
<feature type="region of interest" description="Disordered" evidence="1">
    <location>
        <begin position="121"/>
        <end position="162"/>
    </location>
</feature>
<evidence type="ECO:0000313" key="3">
    <source>
        <dbReference type="EMBL" id="CAH2266973.1"/>
    </source>
</evidence>
<feature type="compositionally biased region" description="Basic and acidic residues" evidence="1">
    <location>
        <begin position="121"/>
        <end position="134"/>
    </location>
</feature>
<evidence type="ECO:0000256" key="1">
    <source>
        <dbReference type="SAM" id="MobiDB-lite"/>
    </source>
</evidence>
<reference evidence="3" key="1">
    <citation type="submission" date="2022-03" db="EMBL/GenBank/DDBJ databases">
        <authorList>
            <person name="Lindestad O."/>
        </authorList>
    </citation>
    <scope>NUCLEOTIDE SEQUENCE</scope>
</reference>
<comment type="caution">
    <text evidence="3">The sequence shown here is derived from an EMBL/GenBank/DDBJ whole genome shotgun (WGS) entry which is preliminary data.</text>
</comment>
<protein>
    <submittedName>
        <fullName evidence="3">Jg6673 protein</fullName>
    </submittedName>
</protein>
<sequence length="162" mass="18633">MNIFLSSLLLLCVFYQYDCETSTYTNKYDGVDLDQILSSDRLLNGYVNCLLDKGPCTADGKELKQNLPDAIQDECSKCTDRQREGADKVMQYIIDHRPEDWKKLEDKYNSDGSYKIKYLKTKEPVNKSASKEGSSESGYDDDADDEDDENNKDNYTKKDKKK</sequence>